<dbReference type="InterPro" id="IPR024434">
    <property type="entry name" value="TSCPD_dom"/>
</dbReference>
<keyword evidence="3" id="KW-0237">DNA synthesis</keyword>
<dbReference type="eggNOG" id="COG3750">
    <property type="taxonomic scope" value="Bacteria"/>
</dbReference>
<organism evidence="7 8">
    <name type="scientific">Ancylobacter novellus (strain ATCC 8093 / DSM 506 / JCM 20403 / CCM 1077 / IAM 12100 / NBRC 12443 / NCIMB 10456)</name>
    <name type="common">Starkeya novella</name>
    <dbReference type="NCBI Taxonomy" id="639283"/>
    <lineage>
        <taxon>Bacteria</taxon>
        <taxon>Pseudomonadati</taxon>
        <taxon>Pseudomonadota</taxon>
        <taxon>Alphaproteobacteria</taxon>
        <taxon>Hyphomicrobiales</taxon>
        <taxon>Xanthobacteraceae</taxon>
        <taxon>Ancylobacter</taxon>
    </lineage>
</organism>
<feature type="domain" description="TSCPD" evidence="6">
    <location>
        <begin position="25"/>
        <end position="77"/>
    </location>
</feature>
<reference evidence="7 8" key="1">
    <citation type="journal article" date="2012" name="Stand. Genomic Sci.">
        <title>Complete genome sequence of the facultatively chemolithoautotrophic and methylotrophic alpha Proteobacterium Starkeya novella type strain (ATCC 8093(T)).</title>
        <authorList>
            <person name="Kappler U."/>
            <person name="Davenport K."/>
            <person name="Beatson S."/>
            <person name="Lucas S."/>
            <person name="Lapidus A."/>
            <person name="Copeland A."/>
            <person name="Berry K.W."/>
            <person name="Glavina Del Rio T."/>
            <person name="Hammon N."/>
            <person name="Dalin E."/>
            <person name="Tice H."/>
            <person name="Pitluck S."/>
            <person name="Richardson P."/>
            <person name="Bruce D."/>
            <person name="Goodwin L.A."/>
            <person name="Han C."/>
            <person name="Tapia R."/>
            <person name="Detter J.C."/>
            <person name="Chang Y.J."/>
            <person name="Jeffries C.D."/>
            <person name="Land M."/>
            <person name="Hauser L."/>
            <person name="Kyrpides N.C."/>
            <person name="Goker M."/>
            <person name="Ivanova N."/>
            <person name="Klenk H.P."/>
            <person name="Woyke T."/>
        </authorList>
    </citation>
    <scope>NUCLEOTIDE SEQUENCE [LARGE SCALE GENOMIC DNA]</scope>
    <source>
        <strain evidence="8">ATCC 8093 / DSM 506 / JCM 20403 / CCM 1077 / IAM 12100 / NBRC 12443 / NCIMB 10456</strain>
    </source>
</reference>
<dbReference type="GO" id="GO:0004748">
    <property type="term" value="F:ribonucleoside-diphosphate reductase activity, thioredoxin disulfide as acceptor"/>
    <property type="evidence" value="ECO:0007669"/>
    <property type="project" value="UniProtKB-EC"/>
</dbReference>
<dbReference type="HOGENOM" id="CLU_165950_0_0_5"/>
<evidence type="ECO:0000256" key="3">
    <source>
        <dbReference type="ARBA" id="ARBA00022634"/>
    </source>
</evidence>
<dbReference type="GO" id="GO:0000166">
    <property type="term" value="F:nucleotide binding"/>
    <property type="evidence" value="ECO:0007669"/>
    <property type="project" value="UniProtKB-KW"/>
</dbReference>
<dbReference type="OrthoDB" id="8020873at2"/>
<evidence type="ECO:0000313" key="7">
    <source>
        <dbReference type="EMBL" id="ADH87342.1"/>
    </source>
</evidence>
<dbReference type="Proteomes" id="UP000006633">
    <property type="component" value="Chromosome"/>
</dbReference>
<protein>
    <recommendedName>
        <fullName evidence="2">ribonucleoside-diphosphate reductase</fullName>
        <ecNumber evidence="2">1.17.4.1</ecNumber>
    </recommendedName>
</protein>
<dbReference type="EC" id="1.17.4.1" evidence="2"/>
<gene>
    <name evidence="7" type="ordered locus">Snov_0005</name>
</gene>
<evidence type="ECO:0000256" key="5">
    <source>
        <dbReference type="ARBA" id="ARBA00047754"/>
    </source>
</evidence>
<evidence type="ECO:0000256" key="1">
    <source>
        <dbReference type="ARBA" id="ARBA00007405"/>
    </source>
</evidence>
<comment type="similarity">
    <text evidence="1">Belongs to the ribonucleoside diphosphate reductase class-2 family.</text>
</comment>
<comment type="catalytic activity">
    <reaction evidence="5">
        <text>a 2'-deoxyribonucleoside 5'-diphosphate + [thioredoxin]-disulfide + H2O = a ribonucleoside 5'-diphosphate + [thioredoxin]-dithiol</text>
        <dbReference type="Rhea" id="RHEA:23252"/>
        <dbReference type="Rhea" id="RHEA-COMP:10698"/>
        <dbReference type="Rhea" id="RHEA-COMP:10700"/>
        <dbReference type="ChEBI" id="CHEBI:15377"/>
        <dbReference type="ChEBI" id="CHEBI:29950"/>
        <dbReference type="ChEBI" id="CHEBI:50058"/>
        <dbReference type="ChEBI" id="CHEBI:57930"/>
        <dbReference type="ChEBI" id="CHEBI:73316"/>
        <dbReference type="EC" id="1.17.4.1"/>
    </reaction>
</comment>
<dbReference type="GO" id="GO:0071897">
    <property type="term" value="P:DNA biosynthetic process"/>
    <property type="evidence" value="ECO:0007669"/>
    <property type="project" value="UniProtKB-KW"/>
</dbReference>
<dbReference type="RefSeq" id="WP_013164847.1">
    <property type="nucleotide sequence ID" value="NC_014217.1"/>
</dbReference>
<accession>D6ZZS8</accession>
<sequence length="104" mass="10791">MTREVLPARRFAENVSFFLGKILYSVTLGFYDDGRVGEVFIGGPKTGSDAETNARDAAAILSIAMQYGVPPSAFSTAVQRDSSGVPLGPIGAVVDLLAPQDGGA</sequence>
<dbReference type="AlphaFoldDB" id="D6ZZS8"/>
<dbReference type="Pfam" id="PF12637">
    <property type="entry name" value="TSCPD"/>
    <property type="match status" value="1"/>
</dbReference>
<evidence type="ECO:0000256" key="2">
    <source>
        <dbReference type="ARBA" id="ARBA00012274"/>
    </source>
</evidence>
<keyword evidence="8" id="KW-1185">Reference proteome</keyword>
<evidence type="ECO:0000313" key="8">
    <source>
        <dbReference type="Proteomes" id="UP000006633"/>
    </source>
</evidence>
<evidence type="ECO:0000256" key="4">
    <source>
        <dbReference type="ARBA" id="ARBA00022741"/>
    </source>
</evidence>
<name>D6ZZS8_ANCN5</name>
<dbReference type="EMBL" id="CP002026">
    <property type="protein sequence ID" value="ADH87342.1"/>
    <property type="molecule type" value="Genomic_DNA"/>
</dbReference>
<dbReference type="STRING" id="639283.Snov_0005"/>
<evidence type="ECO:0000259" key="6">
    <source>
        <dbReference type="Pfam" id="PF12637"/>
    </source>
</evidence>
<keyword evidence="4" id="KW-0547">Nucleotide-binding</keyword>
<proteinExistence type="inferred from homology"/>
<dbReference type="KEGG" id="sno:Snov_0005"/>